<comment type="caution">
    <text evidence="1">The sequence shown here is derived from an EMBL/GenBank/DDBJ whole genome shotgun (WGS) entry which is preliminary data.</text>
</comment>
<sequence length="103" mass="11506">MTAPTVSSGLISPQSPNEIFSSSSHSMFFFTNHLLSTTTDSSSSNSVFNSLLRILSEDSRLQNYRIQKVNLTKRLENFLFGSLLLMLTKAIIKGNRSLFARTN</sequence>
<organism evidence="1 2">
    <name type="scientific">Protopolystoma xenopodis</name>
    <dbReference type="NCBI Taxonomy" id="117903"/>
    <lineage>
        <taxon>Eukaryota</taxon>
        <taxon>Metazoa</taxon>
        <taxon>Spiralia</taxon>
        <taxon>Lophotrochozoa</taxon>
        <taxon>Platyhelminthes</taxon>
        <taxon>Monogenea</taxon>
        <taxon>Polyopisthocotylea</taxon>
        <taxon>Polystomatidea</taxon>
        <taxon>Polystomatidae</taxon>
        <taxon>Protopolystoma</taxon>
    </lineage>
</organism>
<protein>
    <submittedName>
        <fullName evidence="1">Uncharacterized protein</fullName>
    </submittedName>
</protein>
<keyword evidence="2" id="KW-1185">Reference proteome</keyword>
<dbReference type="EMBL" id="CAAALY010264078">
    <property type="protein sequence ID" value="VEL40214.1"/>
    <property type="molecule type" value="Genomic_DNA"/>
</dbReference>
<gene>
    <name evidence="1" type="ORF">PXEA_LOCUS33654</name>
</gene>
<reference evidence="1" key="1">
    <citation type="submission" date="2018-11" db="EMBL/GenBank/DDBJ databases">
        <authorList>
            <consortium name="Pathogen Informatics"/>
        </authorList>
    </citation>
    <scope>NUCLEOTIDE SEQUENCE</scope>
</reference>
<name>A0A3S5ALX9_9PLAT</name>
<evidence type="ECO:0000313" key="1">
    <source>
        <dbReference type="EMBL" id="VEL40214.1"/>
    </source>
</evidence>
<dbReference type="AlphaFoldDB" id="A0A3S5ALX9"/>
<evidence type="ECO:0000313" key="2">
    <source>
        <dbReference type="Proteomes" id="UP000784294"/>
    </source>
</evidence>
<dbReference type="Proteomes" id="UP000784294">
    <property type="component" value="Unassembled WGS sequence"/>
</dbReference>
<proteinExistence type="predicted"/>
<accession>A0A3S5ALX9</accession>